<dbReference type="EMBL" id="CP097508">
    <property type="protein sequence ID" value="URE13808.1"/>
    <property type="molecule type" value="Genomic_DNA"/>
</dbReference>
<sequence>MLTILTMDHQPALLCVHECIRSCSESVSCFQSIQILSAAAIHQTILEMAMPGEANLMSHRNNTLIHIKVFILGCKQLGILQSLLERFQIFFSYRLQFHCIQLLVLFPFCNIHSPNPPVEVMNYDGQIGYKLLTL</sequence>
<evidence type="ECO:0000313" key="2">
    <source>
        <dbReference type="Proteomes" id="UP001055439"/>
    </source>
</evidence>
<proteinExistence type="predicted"/>
<keyword evidence="2" id="KW-1185">Reference proteome</keyword>
<evidence type="ECO:0000313" key="1">
    <source>
        <dbReference type="EMBL" id="URE13808.1"/>
    </source>
</evidence>
<accession>A0A9E7KBA3</accession>
<name>A0A9E7KBA3_9LILI</name>
<protein>
    <submittedName>
        <fullName evidence="1">Uncharacterized protein</fullName>
    </submittedName>
</protein>
<dbReference type="OrthoDB" id="10501840at2759"/>
<dbReference type="AlphaFoldDB" id="A0A9E7KBA3"/>
<gene>
    <name evidence="1" type="ORF">MUK42_35435</name>
</gene>
<organism evidence="1 2">
    <name type="scientific">Musa troglodytarum</name>
    <name type="common">fe'i banana</name>
    <dbReference type="NCBI Taxonomy" id="320322"/>
    <lineage>
        <taxon>Eukaryota</taxon>
        <taxon>Viridiplantae</taxon>
        <taxon>Streptophyta</taxon>
        <taxon>Embryophyta</taxon>
        <taxon>Tracheophyta</taxon>
        <taxon>Spermatophyta</taxon>
        <taxon>Magnoliopsida</taxon>
        <taxon>Liliopsida</taxon>
        <taxon>Zingiberales</taxon>
        <taxon>Musaceae</taxon>
        <taxon>Musa</taxon>
    </lineage>
</organism>
<dbReference type="Proteomes" id="UP001055439">
    <property type="component" value="Chromosome 6"/>
</dbReference>
<reference evidence="1" key="1">
    <citation type="submission" date="2022-05" db="EMBL/GenBank/DDBJ databases">
        <title>The Musa troglodytarum L. genome provides insights into the mechanism of non-climacteric behaviour and enrichment of carotenoids.</title>
        <authorList>
            <person name="Wang J."/>
        </authorList>
    </citation>
    <scope>NUCLEOTIDE SEQUENCE</scope>
    <source>
        <tissue evidence="1">Leaf</tissue>
    </source>
</reference>